<feature type="compositionally biased region" description="Polar residues" evidence="6">
    <location>
        <begin position="216"/>
        <end position="227"/>
    </location>
</feature>
<feature type="domain" description="NADH:quinone oxidoreductase/Mrp antiporter transmembrane" evidence="7">
    <location>
        <begin position="1"/>
        <end position="106"/>
    </location>
</feature>
<keyword evidence="3" id="KW-0520">NAD</keyword>
<comment type="similarity">
    <text evidence="5">Belongs to the GRAS family.</text>
</comment>
<keyword evidence="2" id="KW-0805">Transcription regulation</keyword>
<evidence type="ECO:0000256" key="4">
    <source>
        <dbReference type="ARBA" id="ARBA00023163"/>
    </source>
</evidence>
<dbReference type="OMA" id="HEYARKP"/>
<proteinExistence type="inferred from homology"/>
<dbReference type="GO" id="GO:0009536">
    <property type="term" value="C:plastid"/>
    <property type="evidence" value="ECO:0007669"/>
    <property type="project" value="UniProtKB-ARBA"/>
</dbReference>
<feature type="region of interest" description="SAW" evidence="5">
    <location>
        <begin position="594"/>
        <end position="672"/>
    </location>
</feature>
<comment type="caution">
    <text evidence="5">Lacks conserved residue(s) required for the propagation of feature annotation.</text>
</comment>
<dbReference type="InterPro" id="IPR001750">
    <property type="entry name" value="ND/Mrp_TM"/>
</dbReference>
<feature type="region of interest" description="Leucine repeat II (LRII)" evidence="5">
    <location>
        <begin position="459"/>
        <end position="491"/>
    </location>
</feature>
<dbReference type="InterPro" id="IPR005202">
    <property type="entry name" value="TF_GRAS"/>
</dbReference>
<evidence type="ECO:0000256" key="1">
    <source>
        <dbReference type="ARBA" id="ARBA00022967"/>
    </source>
</evidence>
<dbReference type="EMBL" id="CM010720">
    <property type="protein sequence ID" value="RZC67017.1"/>
    <property type="molecule type" value="Genomic_DNA"/>
</dbReference>
<feature type="region of interest" description="Disordered" evidence="6">
    <location>
        <begin position="216"/>
        <end position="254"/>
    </location>
</feature>
<evidence type="ECO:0000256" key="5">
    <source>
        <dbReference type="PROSITE-ProRule" id="PRU01191"/>
    </source>
</evidence>
<feature type="short sequence motif" description="VHIID" evidence="5">
    <location>
        <begin position="408"/>
        <end position="412"/>
    </location>
</feature>
<dbReference type="AlphaFoldDB" id="A0A4Y7K280"/>
<name>A0A4Y7K280_PAPSO</name>
<sequence length="672" mass="74213">MVPVHIWSPKAHVEAPTAGSVILAGILLKLGTYGFLRFSIPMFPEATLRSTPFIYTPSAIAIIYTSSTTSRQIDLKKIIAYSPAAHMNLVTIGTSVGEAEAKRAHLVFFNHKQRDPYSYHKRVDLATTKSSIKNGVGVGGGGCVSDAGGDESDPLSSFPHLDHHSIGFRLADEFESDDWMETLINGGGGGHGNEDSPESSELAFYNNNDPFVTCSSRLSTQSSNPSSDLCPPLIFPSDTQQKNPNLLQSHHQHQLPTWVPTPVLQPQDLPSLQNSSSLLQKPQVLSQSSSEAESISPLLKSLLECALISESEPEHAIKLLNRVRESVSELGDPTERVAFYFSEVLYNRLISPKISKTHPLTDFDQASCSSEEVTLSYKTLNDACPYSKFSHLTANQAILEATESASCIHIVDFGIVQGLQWAALLQALATRSFGKPTMIRISGIPAPTLGRSPAASLLATGNRLRDFAKLLDLNFEFEPILTPIHELNESSFRVEKNEVLAVNFMLQLYNLLDSTNCAVERALKLAKSLNPKVVTLGEYEASLNHVSYVDRFKNALKYYLAVFESLEPSLARDSSERIRVERLLLGRRIAGVVGPEEGPVRQERMEEYAQWKVLMEACGFESFPLSHYSVSQARILLWNYNYSSKYSIKESAPGLLSLAWDDIPLHTVSSWR</sequence>
<organism evidence="8 9">
    <name type="scientific">Papaver somniferum</name>
    <name type="common">Opium poppy</name>
    <dbReference type="NCBI Taxonomy" id="3469"/>
    <lineage>
        <taxon>Eukaryota</taxon>
        <taxon>Viridiplantae</taxon>
        <taxon>Streptophyta</taxon>
        <taxon>Embryophyta</taxon>
        <taxon>Tracheophyta</taxon>
        <taxon>Spermatophyta</taxon>
        <taxon>Magnoliopsida</taxon>
        <taxon>Ranunculales</taxon>
        <taxon>Papaveraceae</taxon>
        <taxon>Papaveroideae</taxon>
        <taxon>Papaver</taxon>
    </lineage>
</organism>
<dbReference type="Pfam" id="PF00361">
    <property type="entry name" value="Proton_antipo_M"/>
    <property type="match status" value="1"/>
</dbReference>
<evidence type="ECO:0000256" key="6">
    <source>
        <dbReference type="SAM" id="MobiDB-lite"/>
    </source>
</evidence>
<evidence type="ECO:0000313" key="9">
    <source>
        <dbReference type="Proteomes" id="UP000316621"/>
    </source>
</evidence>
<evidence type="ECO:0000256" key="3">
    <source>
        <dbReference type="ARBA" id="ARBA00023027"/>
    </source>
</evidence>
<dbReference type="PANTHER" id="PTHR31636">
    <property type="entry name" value="OSJNBA0084A10.13 PROTEIN-RELATED"/>
    <property type="match status" value="1"/>
</dbReference>
<evidence type="ECO:0000259" key="7">
    <source>
        <dbReference type="Pfam" id="PF00361"/>
    </source>
</evidence>
<keyword evidence="4" id="KW-0804">Transcription</keyword>
<feature type="compositionally biased region" description="Polar residues" evidence="6">
    <location>
        <begin position="237"/>
        <end position="249"/>
    </location>
</feature>
<feature type="region of interest" description="PFYRE" evidence="5">
    <location>
        <begin position="500"/>
        <end position="591"/>
    </location>
</feature>
<dbReference type="PROSITE" id="PS50985">
    <property type="entry name" value="GRAS"/>
    <property type="match status" value="1"/>
</dbReference>
<dbReference type="Proteomes" id="UP000316621">
    <property type="component" value="Chromosome 6"/>
</dbReference>
<protein>
    <recommendedName>
        <fullName evidence="7">NADH:quinone oxidoreductase/Mrp antiporter transmembrane domain-containing protein</fullName>
    </recommendedName>
</protein>
<feature type="region of interest" description="Disordered" evidence="6">
    <location>
        <begin position="183"/>
        <end position="203"/>
    </location>
</feature>
<accession>A0A4Y7K280</accession>
<gene>
    <name evidence="8" type="ORF">C5167_010709</name>
</gene>
<keyword evidence="9" id="KW-1185">Reference proteome</keyword>
<evidence type="ECO:0000256" key="2">
    <source>
        <dbReference type="ARBA" id="ARBA00023015"/>
    </source>
</evidence>
<reference evidence="8 9" key="1">
    <citation type="journal article" date="2018" name="Science">
        <title>The opium poppy genome and morphinan production.</title>
        <authorList>
            <person name="Guo L."/>
            <person name="Winzer T."/>
            <person name="Yang X."/>
            <person name="Li Y."/>
            <person name="Ning Z."/>
            <person name="He Z."/>
            <person name="Teodor R."/>
            <person name="Lu Y."/>
            <person name="Bowser T.A."/>
            <person name="Graham I.A."/>
            <person name="Ye K."/>
        </authorList>
    </citation>
    <scope>NUCLEOTIDE SEQUENCE [LARGE SCALE GENOMIC DNA]</scope>
    <source>
        <strain evidence="9">cv. HN1</strain>
        <tissue evidence="8">Leaves</tissue>
    </source>
</reference>
<dbReference type="Gramene" id="RZC67017">
    <property type="protein sequence ID" value="RZC67017"/>
    <property type="gene ID" value="C5167_010709"/>
</dbReference>
<dbReference type="Pfam" id="PF03514">
    <property type="entry name" value="GRAS"/>
    <property type="match status" value="1"/>
</dbReference>
<evidence type="ECO:0000313" key="8">
    <source>
        <dbReference type="EMBL" id="RZC67017.1"/>
    </source>
</evidence>
<feature type="short sequence motif" description="LXXLL motif" evidence="5">
    <location>
        <begin position="508"/>
        <end position="512"/>
    </location>
</feature>
<keyword evidence="1" id="KW-1278">Translocase</keyword>